<keyword evidence="1" id="KW-0812">Transmembrane</keyword>
<proteinExistence type="predicted"/>
<keyword evidence="3" id="KW-1185">Reference proteome</keyword>
<accession>A0A9P5ZGT7</accession>
<dbReference type="Proteomes" id="UP000807025">
    <property type="component" value="Unassembled WGS sequence"/>
</dbReference>
<dbReference type="PANTHER" id="PTHR40465">
    <property type="entry name" value="CHROMOSOME 1, WHOLE GENOME SHOTGUN SEQUENCE"/>
    <property type="match status" value="1"/>
</dbReference>
<feature type="transmembrane region" description="Helical" evidence="1">
    <location>
        <begin position="20"/>
        <end position="49"/>
    </location>
</feature>
<protein>
    <submittedName>
        <fullName evidence="2">Uncharacterized protein</fullName>
    </submittedName>
</protein>
<dbReference type="EMBL" id="MU154776">
    <property type="protein sequence ID" value="KAF9487459.1"/>
    <property type="molecule type" value="Genomic_DNA"/>
</dbReference>
<dbReference type="OrthoDB" id="2803252at2759"/>
<evidence type="ECO:0000313" key="2">
    <source>
        <dbReference type="EMBL" id="KAF9487459.1"/>
    </source>
</evidence>
<reference evidence="2" key="1">
    <citation type="submission" date="2020-11" db="EMBL/GenBank/DDBJ databases">
        <authorList>
            <consortium name="DOE Joint Genome Institute"/>
            <person name="Ahrendt S."/>
            <person name="Riley R."/>
            <person name="Andreopoulos W."/>
            <person name="Labutti K."/>
            <person name="Pangilinan J."/>
            <person name="Ruiz-Duenas F.J."/>
            <person name="Barrasa J.M."/>
            <person name="Sanchez-Garcia M."/>
            <person name="Camarero S."/>
            <person name="Miyauchi S."/>
            <person name="Serrano A."/>
            <person name="Linde D."/>
            <person name="Babiker R."/>
            <person name="Drula E."/>
            <person name="Ayuso-Fernandez I."/>
            <person name="Pacheco R."/>
            <person name="Padilla G."/>
            <person name="Ferreira P."/>
            <person name="Barriuso J."/>
            <person name="Kellner H."/>
            <person name="Castanera R."/>
            <person name="Alfaro M."/>
            <person name="Ramirez L."/>
            <person name="Pisabarro A.G."/>
            <person name="Kuo A."/>
            <person name="Tritt A."/>
            <person name="Lipzen A."/>
            <person name="He G."/>
            <person name="Yan M."/>
            <person name="Ng V."/>
            <person name="Cullen D."/>
            <person name="Martin F."/>
            <person name="Rosso M.-N."/>
            <person name="Henrissat B."/>
            <person name="Hibbett D."/>
            <person name="Martinez A.T."/>
            <person name="Grigoriev I.V."/>
        </authorList>
    </citation>
    <scope>NUCLEOTIDE SEQUENCE</scope>
    <source>
        <strain evidence="2">ATCC 90797</strain>
    </source>
</reference>
<dbReference type="AlphaFoldDB" id="A0A9P5ZGT7"/>
<organism evidence="2 3">
    <name type="scientific">Pleurotus eryngii</name>
    <name type="common">Boletus of the steppes</name>
    <dbReference type="NCBI Taxonomy" id="5323"/>
    <lineage>
        <taxon>Eukaryota</taxon>
        <taxon>Fungi</taxon>
        <taxon>Dikarya</taxon>
        <taxon>Basidiomycota</taxon>
        <taxon>Agaricomycotina</taxon>
        <taxon>Agaricomycetes</taxon>
        <taxon>Agaricomycetidae</taxon>
        <taxon>Agaricales</taxon>
        <taxon>Pleurotineae</taxon>
        <taxon>Pleurotaceae</taxon>
        <taxon>Pleurotus</taxon>
    </lineage>
</organism>
<feature type="transmembrane region" description="Helical" evidence="1">
    <location>
        <begin position="130"/>
        <end position="152"/>
    </location>
</feature>
<feature type="transmembrane region" description="Helical" evidence="1">
    <location>
        <begin position="61"/>
        <end position="80"/>
    </location>
</feature>
<gene>
    <name evidence="2" type="ORF">BDN71DRAFT_631425</name>
</gene>
<evidence type="ECO:0000256" key="1">
    <source>
        <dbReference type="SAM" id="Phobius"/>
    </source>
</evidence>
<keyword evidence="1" id="KW-0472">Membrane</keyword>
<sequence>MTNISALPIMPPSEDQLFRTAILCLSMAFLLTAMLYGVSLLLISLYFLSPARPNDPASVKYTVASLGILATTEVVILFVGMYHKIVDPFIPSQVLNVESMGGIILSVSLMAFIAQLFFASRIWIVSSCRWLYVGPIVGLALIQFGVALAQVISETKLDGITLFWSSVKHMGVQTGATALADILCSIGLCHTLQSSRSGISRTDAVVRKLMTYSIHRAIATSCRVDRCAVGFNRTNHFVYDPPSCQRPTLCYIRGQHVY</sequence>
<dbReference type="PANTHER" id="PTHR40465:SF1">
    <property type="entry name" value="DUF6534 DOMAIN-CONTAINING PROTEIN"/>
    <property type="match status" value="1"/>
</dbReference>
<comment type="caution">
    <text evidence="2">The sequence shown here is derived from an EMBL/GenBank/DDBJ whole genome shotgun (WGS) entry which is preliminary data.</text>
</comment>
<evidence type="ECO:0000313" key="3">
    <source>
        <dbReference type="Proteomes" id="UP000807025"/>
    </source>
</evidence>
<keyword evidence="1" id="KW-1133">Transmembrane helix</keyword>
<name>A0A9P5ZGT7_PLEER</name>
<feature type="transmembrane region" description="Helical" evidence="1">
    <location>
        <begin position="100"/>
        <end position="118"/>
    </location>
</feature>